<accession>A0A6I6G6S7</accession>
<name>A0A6I6G6S7_9BACT</name>
<protein>
    <submittedName>
        <fullName evidence="1">Uncharacterized protein</fullName>
    </submittedName>
</protein>
<dbReference type="InterPro" id="IPR011042">
    <property type="entry name" value="6-blade_b-propeller_TolB-like"/>
</dbReference>
<dbReference type="Gene3D" id="2.120.10.30">
    <property type="entry name" value="TolB, C-terminal domain"/>
    <property type="match status" value="1"/>
</dbReference>
<proteinExistence type="predicted"/>
<organism evidence="1 2">
    <name type="scientific">Phnomibacter ginsenosidimutans</name>
    <dbReference type="NCBI Taxonomy" id="2676868"/>
    <lineage>
        <taxon>Bacteria</taxon>
        <taxon>Pseudomonadati</taxon>
        <taxon>Bacteroidota</taxon>
        <taxon>Chitinophagia</taxon>
        <taxon>Chitinophagales</taxon>
        <taxon>Chitinophagaceae</taxon>
        <taxon>Phnomibacter</taxon>
    </lineage>
</organism>
<dbReference type="SUPFAM" id="SSF63829">
    <property type="entry name" value="Calcium-dependent phosphotriesterase"/>
    <property type="match status" value="1"/>
</dbReference>
<dbReference type="EMBL" id="CP046566">
    <property type="protein sequence ID" value="QGW27143.1"/>
    <property type="molecule type" value="Genomic_DNA"/>
</dbReference>
<dbReference type="RefSeq" id="WP_157476606.1">
    <property type="nucleotide sequence ID" value="NZ_CP046566.1"/>
</dbReference>
<keyword evidence="2" id="KW-1185">Reference proteome</keyword>
<evidence type="ECO:0000313" key="2">
    <source>
        <dbReference type="Proteomes" id="UP000426027"/>
    </source>
</evidence>
<dbReference type="Proteomes" id="UP000426027">
    <property type="component" value="Chromosome"/>
</dbReference>
<sequence length="264" mass="30261">MAPIPDAANGIAKLQVQLEKTFAGKWTNVEVDNLGNLYLVDDQQRIKKLNNRYDSVGTFNEVRTVGTLHSIDVSNPLRIILWYKDFGTLLLLDRFLQVKTSIDLRNIGLLQCNAVAQSYDNNIWVYDDLSAQIKKINEEGKVLLESPDMRVLYDMPPHPQTLTDFNRNLYAYDADNGLLICDYFGAVQKSLPYKGWKNLQGFGRGLLATNEDVVTWLSSNGIDTKKWELPAGWWDAQKIRFYQNKVYVLRNNQLYAYALTQALE</sequence>
<gene>
    <name evidence="1" type="ORF">GLV81_02640</name>
</gene>
<reference evidence="1 2" key="1">
    <citation type="submission" date="2019-11" db="EMBL/GenBank/DDBJ databases">
        <authorList>
            <person name="Im W.T."/>
        </authorList>
    </citation>
    <scope>NUCLEOTIDE SEQUENCE [LARGE SCALE GENOMIC DNA]</scope>
    <source>
        <strain evidence="1 2">SB-02</strain>
    </source>
</reference>
<dbReference type="KEGG" id="fls:GLV81_02640"/>
<evidence type="ECO:0000313" key="1">
    <source>
        <dbReference type="EMBL" id="QGW27143.1"/>
    </source>
</evidence>
<dbReference type="AlphaFoldDB" id="A0A6I6G6S7"/>